<proteinExistence type="predicted"/>
<dbReference type="Pfam" id="PF09039">
    <property type="entry name" value="HTH_Tnp_Mu_2"/>
    <property type="match status" value="1"/>
</dbReference>
<feature type="domain" description="Integrase catalytic" evidence="2">
    <location>
        <begin position="164"/>
        <end position="367"/>
    </location>
</feature>
<accession>A0A5M6IJ51</accession>
<evidence type="ECO:0000313" key="3">
    <source>
        <dbReference type="EMBL" id="KAA5608271.1"/>
    </source>
</evidence>
<dbReference type="InterPro" id="IPR009004">
    <property type="entry name" value="Transposase_Mu_C"/>
</dbReference>
<organism evidence="3 4">
    <name type="scientific">Rhodovastum atsumiense</name>
    <dbReference type="NCBI Taxonomy" id="504468"/>
    <lineage>
        <taxon>Bacteria</taxon>
        <taxon>Pseudomonadati</taxon>
        <taxon>Pseudomonadota</taxon>
        <taxon>Alphaproteobacteria</taxon>
        <taxon>Acetobacterales</taxon>
        <taxon>Acetobacteraceae</taxon>
        <taxon>Rhodovastum</taxon>
    </lineage>
</organism>
<name>A0A5M6IJ51_9PROT</name>
<comment type="caution">
    <text evidence="3">The sequence shown here is derived from an EMBL/GenBank/DDBJ whole genome shotgun (WGS) entry which is preliminary data.</text>
</comment>
<keyword evidence="4" id="KW-1185">Reference proteome</keyword>
<protein>
    <submittedName>
        <fullName evidence="3">DDE-type integrase/transposase/recombinase</fullName>
    </submittedName>
</protein>
<dbReference type="Proteomes" id="UP000325255">
    <property type="component" value="Unassembled WGS sequence"/>
</dbReference>
<sequence length="551" mass="60627">MSDRSSLPSASDEVWAEAARREAVIRPLAQAPRLTRAVVTTAAHVLDLSIPHVYRLIQAFRRRPETASLLLSQPGPAKGRRRLDPAVEARIEAALARVYLQPERPTLRYLFVQVRQDCQAAGLTSPSMNALRARVSARSLRERVRAREGSAAADRFRQVTGGLRTERPLQVVQIDHTKVDIMLVDDVMRACIGRPWLTLVLDVHTRMVAGFLLSLDPPCAASVALAVSHAVLPKAAWLADRDIALAWPVHGLPETIHVDNGAEFHAHAFERGCQRHGIRIEYRPPATPRFGGHIERLMGTLMERVHALPGTTFSSVAARGAYASEAEAVLTLQEFERLLALEVLGPYHNEVHSGLGRSPAAAWVAAQATTPLRQASDEPALRLDFLPFEERVIRRDGVRLFNILYQDGALAHLVDRDVGRLRVKYDPRDLSAVFVELPTGGHVRVPYADLGRPAITLWEHREAVRRLHAEGRRGVDEPAIFAAIAEQRHILEDAARRSKAARRAVARTGLAASAAVAAPNQPPHPPAALAEDDEARVPMPPEGEGSGVEFW</sequence>
<dbReference type="InterPro" id="IPR012337">
    <property type="entry name" value="RNaseH-like_sf"/>
</dbReference>
<feature type="region of interest" description="Disordered" evidence="1">
    <location>
        <begin position="514"/>
        <end position="551"/>
    </location>
</feature>
<dbReference type="InterPro" id="IPR001584">
    <property type="entry name" value="Integrase_cat-core"/>
</dbReference>
<dbReference type="RefSeq" id="WP_150045527.1">
    <property type="nucleotide sequence ID" value="NZ_OW485603.1"/>
</dbReference>
<dbReference type="SUPFAM" id="SSF50610">
    <property type="entry name" value="mu transposase, C-terminal domain"/>
    <property type="match status" value="1"/>
</dbReference>
<dbReference type="AlphaFoldDB" id="A0A5M6IJ51"/>
<dbReference type="Pfam" id="PF09299">
    <property type="entry name" value="Mu-transpos_C"/>
    <property type="match status" value="1"/>
</dbReference>
<dbReference type="InterPro" id="IPR015126">
    <property type="entry name" value="Mu_I-gamma"/>
</dbReference>
<dbReference type="Gene3D" id="3.30.420.10">
    <property type="entry name" value="Ribonuclease H-like superfamily/Ribonuclease H"/>
    <property type="match status" value="1"/>
</dbReference>
<dbReference type="GO" id="GO:0003676">
    <property type="term" value="F:nucleic acid binding"/>
    <property type="evidence" value="ECO:0007669"/>
    <property type="project" value="InterPro"/>
</dbReference>
<dbReference type="SUPFAM" id="SSF53098">
    <property type="entry name" value="Ribonuclease H-like"/>
    <property type="match status" value="1"/>
</dbReference>
<dbReference type="InterPro" id="IPR015378">
    <property type="entry name" value="Transposase-like_Mu_C"/>
</dbReference>
<dbReference type="GO" id="GO:0015074">
    <property type="term" value="P:DNA integration"/>
    <property type="evidence" value="ECO:0007669"/>
    <property type="project" value="InterPro"/>
</dbReference>
<dbReference type="InterPro" id="IPR036397">
    <property type="entry name" value="RNaseH_sf"/>
</dbReference>
<evidence type="ECO:0000259" key="2">
    <source>
        <dbReference type="PROSITE" id="PS50994"/>
    </source>
</evidence>
<dbReference type="EMBL" id="VWPK01000093">
    <property type="protein sequence ID" value="KAA5608271.1"/>
    <property type="molecule type" value="Genomic_DNA"/>
</dbReference>
<dbReference type="PROSITE" id="PS50994">
    <property type="entry name" value="INTEGRASE"/>
    <property type="match status" value="1"/>
</dbReference>
<evidence type="ECO:0000313" key="4">
    <source>
        <dbReference type="Proteomes" id="UP000325255"/>
    </source>
</evidence>
<reference evidence="3 4" key="1">
    <citation type="submission" date="2019-09" db="EMBL/GenBank/DDBJ databases">
        <title>Genome sequence of Rhodovastum atsumiense, a diverse member of the Acetobacteraceae family of non-sulfur purple photosynthetic bacteria.</title>
        <authorList>
            <person name="Meyer T."/>
            <person name="Kyndt J."/>
        </authorList>
    </citation>
    <scope>NUCLEOTIDE SEQUENCE [LARGE SCALE GENOMIC DNA]</scope>
    <source>
        <strain evidence="3 4">DSM 21279</strain>
    </source>
</reference>
<dbReference type="OrthoDB" id="5287589at2"/>
<gene>
    <name evidence="3" type="ORF">F1189_29885</name>
</gene>
<evidence type="ECO:0000256" key="1">
    <source>
        <dbReference type="SAM" id="MobiDB-lite"/>
    </source>
</evidence>